<protein>
    <submittedName>
        <fullName evidence="9">PIN domain nuclease</fullName>
    </submittedName>
</protein>
<keyword evidence="5" id="KW-0378">Hydrolase</keyword>
<gene>
    <name evidence="9" type="ORF">G6N73_01835</name>
</gene>
<keyword evidence="4" id="KW-0479">Metal-binding</keyword>
<keyword evidence="6" id="KW-0460">Magnesium</keyword>
<organism evidence="9 10">
    <name type="scientific">Allomesorhizobium camelthorni</name>
    <dbReference type="NCBI Taxonomy" id="475069"/>
    <lineage>
        <taxon>Bacteria</taxon>
        <taxon>Pseudomonadati</taxon>
        <taxon>Pseudomonadota</taxon>
        <taxon>Alphaproteobacteria</taxon>
        <taxon>Hyphomicrobiales</taxon>
        <taxon>Phyllobacteriaceae</taxon>
        <taxon>Allomesorhizobium</taxon>
    </lineage>
</organism>
<comment type="cofactor">
    <cofactor evidence="1">
        <name>Mg(2+)</name>
        <dbReference type="ChEBI" id="CHEBI:18420"/>
    </cofactor>
</comment>
<dbReference type="Gene3D" id="3.40.50.1010">
    <property type="entry name" value="5'-nuclease"/>
    <property type="match status" value="1"/>
</dbReference>
<reference evidence="9 10" key="1">
    <citation type="submission" date="2020-02" db="EMBL/GenBank/DDBJ databases">
        <title>Genome sequence of strain CCNWXJ40-4.</title>
        <authorList>
            <person name="Gao J."/>
            <person name="Sun J."/>
        </authorList>
    </citation>
    <scope>NUCLEOTIDE SEQUENCE [LARGE SCALE GENOMIC DNA]</scope>
    <source>
        <strain evidence="9 10">CCNWXJ 40-4</strain>
    </source>
</reference>
<name>A0A6G4W6H4_9HYPH</name>
<proteinExistence type="inferred from homology"/>
<evidence type="ECO:0000256" key="6">
    <source>
        <dbReference type="ARBA" id="ARBA00022842"/>
    </source>
</evidence>
<dbReference type="InterPro" id="IPR050556">
    <property type="entry name" value="Type_II_TA_system_RNase"/>
</dbReference>
<dbReference type="EMBL" id="JAAKZF010000001">
    <property type="protein sequence ID" value="NGO49928.1"/>
    <property type="molecule type" value="Genomic_DNA"/>
</dbReference>
<evidence type="ECO:0000256" key="7">
    <source>
        <dbReference type="ARBA" id="ARBA00038093"/>
    </source>
</evidence>
<comment type="caution">
    <text evidence="9">The sequence shown here is derived from an EMBL/GenBank/DDBJ whole genome shotgun (WGS) entry which is preliminary data.</text>
</comment>
<keyword evidence="2" id="KW-1277">Toxin-antitoxin system</keyword>
<dbReference type="Pfam" id="PF01850">
    <property type="entry name" value="PIN"/>
    <property type="match status" value="1"/>
</dbReference>
<evidence type="ECO:0000256" key="1">
    <source>
        <dbReference type="ARBA" id="ARBA00001946"/>
    </source>
</evidence>
<keyword evidence="3" id="KW-0540">Nuclease</keyword>
<dbReference type="PANTHER" id="PTHR33653">
    <property type="entry name" value="RIBONUCLEASE VAPC2"/>
    <property type="match status" value="1"/>
</dbReference>
<dbReference type="GO" id="GO:0004518">
    <property type="term" value="F:nuclease activity"/>
    <property type="evidence" value="ECO:0007669"/>
    <property type="project" value="UniProtKB-KW"/>
</dbReference>
<dbReference type="SUPFAM" id="SSF88723">
    <property type="entry name" value="PIN domain-like"/>
    <property type="match status" value="1"/>
</dbReference>
<dbReference type="CDD" id="cd18760">
    <property type="entry name" value="PIN_MtVapC3-like"/>
    <property type="match status" value="1"/>
</dbReference>
<comment type="similarity">
    <text evidence="7">Belongs to the PINc/VapC protein family.</text>
</comment>
<dbReference type="InterPro" id="IPR029060">
    <property type="entry name" value="PIN-like_dom_sf"/>
</dbReference>
<evidence type="ECO:0000313" key="10">
    <source>
        <dbReference type="Proteomes" id="UP001642900"/>
    </source>
</evidence>
<dbReference type="Proteomes" id="UP001642900">
    <property type="component" value="Unassembled WGS sequence"/>
</dbReference>
<keyword evidence="10" id="KW-1185">Reference proteome</keyword>
<evidence type="ECO:0000256" key="4">
    <source>
        <dbReference type="ARBA" id="ARBA00022723"/>
    </source>
</evidence>
<dbReference type="PANTHER" id="PTHR33653:SF1">
    <property type="entry name" value="RIBONUCLEASE VAPC2"/>
    <property type="match status" value="1"/>
</dbReference>
<evidence type="ECO:0000256" key="5">
    <source>
        <dbReference type="ARBA" id="ARBA00022801"/>
    </source>
</evidence>
<dbReference type="RefSeq" id="WP_165022447.1">
    <property type="nucleotide sequence ID" value="NZ_JAAKZF010000001.1"/>
</dbReference>
<evidence type="ECO:0000256" key="3">
    <source>
        <dbReference type="ARBA" id="ARBA00022722"/>
    </source>
</evidence>
<dbReference type="AlphaFoldDB" id="A0A6G4W6H4"/>
<evidence type="ECO:0000313" key="9">
    <source>
        <dbReference type="EMBL" id="NGO49928.1"/>
    </source>
</evidence>
<accession>A0A6G4W6H4</accession>
<dbReference type="InterPro" id="IPR002716">
    <property type="entry name" value="PIN_dom"/>
</dbReference>
<feature type="domain" description="PIN" evidence="8">
    <location>
        <begin position="1"/>
        <end position="117"/>
    </location>
</feature>
<sequence>MIVDSSVLIAELRGQDSGSVRAFRAAVVQQRVLLGDLILLEVLQGARDERHANLLKSQLGQFPTVEMLNRNVAFETARNFRVLRGHGVTVRKTIDLIIATYCILHGHALLHQDRDFTPMTKHLGLRLV</sequence>
<dbReference type="GO" id="GO:0046872">
    <property type="term" value="F:metal ion binding"/>
    <property type="evidence" value="ECO:0007669"/>
    <property type="project" value="UniProtKB-KW"/>
</dbReference>
<dbReference type="GO" id="GO:0016787">
    <property type="term" value="F:hydrolase activity"/>
    <property type="evidence" value="ECO:0007669"/>
    <property type="project" value="UniProtKB-KW"/>
</dbReference>
<evidence type="ECO:0000256" key="2">
    <source>
        <dbReference type="ARBA" id="ARBA00022649"/>
    </source>
</evidence>
<evidence type="ECO:0000259" key="8">
    <source>
        <dbReference type="Pfam" id="PF01850"/>
    </source>
</evidence>